<dbReference type="EMBL" id="JAHRIN010044479">
    <property type="protein sequence ID" value="MEQ2207393.1"/>
    <property type="molecule type" value="Genomic_DNA"/>
</dbReference>
<evidence type="ECO:0000313" key="2">
    <source>
        <dbReference type="EMBL" id="MEQ2207393.1"/>
    </source>
</evidence>
<organism evidence="2 3">
    <name type="scientific">Xenoophorus captivus</name>
    <dbReference type="NCBI Taxonomy" id="1517983"/>
    <lineage>
        <taxon>Eukaryota</taxon>
        <taxon>Metazoa</taxon>
        <taxon>Chordata</taxon>
        <taxon>Craniata</taxon>
        <taxon>Vertebrata</taxon>
        <taxon>Euteleostomi</taxon>
        <taxon>Actinopterygii</taxon>
        <taxon>Neopterygii</taxon>
        <taxon>Teleostei</taxon>
        <taxon>Neoteleostei</taxon>
        <taxon>Acanthomorphata</taxon>
        <taxon>Ovalentaria</taxon>
        <taxon>Atherinomorphae</taxon>
        <taxon>Cyprinodontiformes</taxon>
        <taxon>Goodeidae</taxon>
        <taxon>Xenoophorus</taxon>
    </lineage>
</organism>
<keyword evidence="3" id="KW-1185">Reference proteome</keyword>
<proteinExistence type="predicted"/>
<gene>
    <name evidence="2" type="ORF">XENOCAPTIV_011558</name>
</gene>
<reference evidence="2 3" key="1">
    <citation type="submission" date="2021-06" db="EMBL/GenBank/DDBJ databases">
        <authorList>
            <person name="Palmer J.M."/>
        </authorList>
    </citation>
    <scope>NUCLEOTIDE SEQUENCE [LARGE SCALE GENOMIC DNA]</scope>
    <source>
        <strain evidence="2 3">XC_2019</strain>
        <tissue evidence="2">Muscle</tissue>
    </source>
</reference>
<keyword evidence="1" id="KW-0472">Membrane</keyword>
<comment type="caution">
    <text evidence="2">The sequence shown here is derived from an EMBL/GenBank/DDBJ whole genome shotgun (WGS) entry which is preliminary data.</text>
</comment>
<protein>
    <recommendedName>
        <fullName evidence="4">Transmembrane protein</fullName>
    </recommendedName>
</protein>
<evidence type="ECO:0000313" key="3">
    <source>
        <dbReference type="Proteomes" id="UP001434883"/>
    </source>
</evidence>
<dbReference type="Proteomes" id="UP001434883">
    <property type="component" value="Unassembled WGS sequence"/>
</dbReference>
<keyword evidence="1" id="KW-0812">Transmembrane</keyword>
<evidence type="ECO:0000256" key="1">
    <source>
        <dbReference type="SAM" id="Phobius"/>
    </source>
</evidence>
<sequence>MEGRIHLGSVVEPRWSVPSFTTVVAVSVIHSAVVVIIRWMSFLFSGPLLVKWEVKSARVQKEIKDDGRWGSTLISVAVFLKHKSRAVHSPGPSWRTEPQRNRKMLLNMEEHKVHRGKCRKKTDVETYDN</sequence>
<accession>A0ABV0RGW1</accession>
<name>A0ABV0RGW1_9TELE</name>
<evidence type="ECO:0008006" key="4">
    <source>
        <dbReference type="Google" id="ProtNLM"/>
    </source>
</evidence>
<feature type="transmembrane region" description="Helical" evidence="1">
    <location>
        <begin position="20"/>
        <end position="41"/>
    </location>
</feature>
<keyword evidence="1" id="KW-1133">Transmembrane helix</keyword>